<sequence length="63" mass="6999">MLLTVLIFDLCCCNGAGRKTTTIVVQQDNAGPTCKMTMPTFLRLARRVDGISKWSANLRARQI</sequence>
<dbReference type="EMBL" id="QXGD01000422">
    <property type="protein sequence ID" value="KAE9240169.1"/>
    <property type="molecule type" value="Genomic_DNA"/>
</dbReference>
<dbReference type="EMBL" id="QXGA01000135">
    <property type="protein sequence ID" value="KAE9151720.1"/>
    <property type="molecule type" value="Genomic_DNA"/>
</dbReference>
<evidence type="ECO:0000313" key="19">
    <source>
        <dbReference type="Proteomes" id="UP000476176"/>
    </source>
</evidence>
<evidence type="ECO:0000313" key="11">
    <source>
        <dbReference type="EMBL" id="KAE9359487.1"/>
    </source>
</evidence>
<evidence type="ECO:0000313" key="17">
    <source>
        <dbReference type="Proteomes" id="UP000441208"/>
    </source>
</evidence>
<reference evidence="12 13" key="1">
    <citation type="submission" date="2018-08" db="EMBL/GenBank/DDBJ databases">
        <title>Genomic investigation of the strawberry pathogen Phytophthora fragariae indicates pathogenicity is determined by transcriptional variation in three key races.</title>
        <authorList>
            <person name="Adams T.M."/>
            <person name="Armitage A.D."/>
            <person name="Sobczyk M.K."/>
            <person name="Bates H.J."/>
            <person name="Dunwell J.M."/>
            <person name="Nellist C.F."/>
            <person name="Harrison R.J."/>
        </authorList>
    </citation>
    <scope>NUCLEOTIDE SEQUENCE [LARGE SCALE GENOMIC DNA]</scope>
    <source>
        <strain evidence="10 14">A4</strain>
        <strain evidence="9 15">BC-1</strain>
        <strain evidence="8 19">BC-23</strain>
        <strain evidence="7 13">NOV-27</strain>
        <strain evidence="6 16">NOV-5</strain>
        <strain evidence="5 17">NOV-71</strain>
        <strain evidence="11 20">NOV-77</strain>
        <strain evidence="2 12">NOV-9</strain>
        <strain evidence="4 21">ONT-3</strain>
        <strain evidence="3 18">SCRP245</strain>
    </source>
</reference>
<dbReference type="Proteomes" id="UP000476176">
    <property type="component" value="Unassembled WGS sequence"/>
</dbReference>
<dbReference type="Proteomes" id="UP000440732">
    <property type="component" value="Unassembled WGS sequence"/>
</dbReference>
<evidence type="ECO:0000313" key="16">
    <source>
        <dbReference type="Proteomes" id="UP000440732"/>
    </source>
</evidence>
<evidence type="ECO:0000313" key="12">
    <source>
        <dbReference type="Proteomes" id="UP000429523"/>
    </source>
</evidence>
<proteinExistence type="predicted"/>
<evidence type="ECO:0000313" key="5">
    <source>
        <dbReference type="EMBL" id="KAE9135723.1"/>
    </source>
</evidence>
<evidence type="ECO:0000313" key="6">
    <source>
        <dbReference type="EMBL" id="KAE9151720.1"/>
    </source>
</evidence>
<evidence type="ECO:0000313" key="10">
    <source>
        <dbReference type="EMBL" id="KAE9326807.1"/>
    </source>
</evidence>
<evidence type="ECO:0000313" key="8">
    <source>
        <dbReference type="EMBL" id="KAE9238644.1"/>
    </source>
</evidence>
<keyword evidence="1" id="KW-0732">Signal</keyword>
<dbReference type="Proteomes" id="UP000486351">
    <property type="component" value="Unassembled WGS sequence"/>
</dbReference>
<accession>A0A6A3ZRC3</accession>
<feature type="chain" id="PRO_5036166892" evidence="1">
    <location>
        <begin position="18"/>
        <end position="63"/>
    </location>
</feature>
<dbReference type="Proteomes" id="UP000437068">
    <property type="component" value="Unassembled WGS sequence"/>
</dbReference>
<evidence type="ECO:0000313" key="4">
    <source>
        <dbReference type="EMBL" id="KAE9117358.1"/>
    </source>
</evidence>
<dbReference type="EMBL" id="QXFW01000380">
    <property type="protein sequence ID" value="KAE9014141.1"/>
    <property type="molecule type" value="Genomic_DNA"/>
</dbReference>
<keyword evidence="13" id="KW-1185">Reference proteome</keyword>
<dbReference type="Proteomes" id="UP000433483">
    <property type="component" value="Unassembled WGS sequence"/>
</dbReference>
<evidence type="ECO:0000313" key="20">
    <source>
        <dbReference type="Proteomes" id="UP000486351"/>
    </source>
</evidence>
<dbReference type="AlphaFoldDB" id="A0A6A3ZRC3"/>
<dbReference type="Proteomes" id="UP000488956">
    <property type="component" value="Unassembled WGS sequence"/>
</dbReference>
<evidence type="ECO:0000313" key="15">
    <source>
        <dbReference type="Proteomes" id="UP000440367"/>
    </source>
</evidence>
<evidence type="ECO:0000313" key="7">
    <source>
        <dbReference type="EMBL" id="KAE9232941.1"/>
    </source>
</evidence>
<feature type="signal peptide" evidence="1">
    <location>
        <begin position="1"/>
        <end position="17"/>
    </location>
</feature>
<evidence type="ECO:0000313" key="13">
    <source>
        <dbReference type="Proteomes" id="UP000433483"/>
    </source>
</evidence>
<evidence type="ECO:0000313" key="2">
    <source>
        <dbReference type="EMBL" id="KAE8939911.1"/>
    </source>
</evidence>
<dbReference type="EMBL" id="QXGE01000061">
    <property type="protein sequence ID" value="KAE9326807.1"/>
    <property type="molecule type" value="Genomic_DNA"/>
</dbReference>
<evidence type="ECO:0000313" key="14">
    <source>
        <dbReference type="Proteomes" id="UP000437068"/>
    </source>
</evidence>
<name>A0A6A3ZRC3_9STRA</name>
<evidence type="ECO:0000313" key="18">
    <source>
        <dbReference type="Proteomes" id="UP000460718"/>
    </source>
</evidence>
<dbReference type="Proteomes" id="UP000460718">
    <property type="component" value="Unassembled WGS sequence"/>
</dbReference>
<dbReference type="EMBL" id="QXGF01000458">
    <property type="protein sequence ID" value="KAE8939911.1"/>
    <property type="molecule type" value="Genomic_DNA"/>
</dbReference>
<comment type="caution">
    <text evidence="9">The sequence shown here is derived from an EMBL/GenBank/DDBJ whole genome shotgun (WGS) entry which is preliminary data.</text>
</comment>
<dbReference type="EMBL" id="QXGB01000069">
    <property type="protein sequence ID" value="KAE9232941.1"/>
    <property type="molecule type" value="Genomic_DNA"/>
</dbReference>
<evidence type="ECO:0000313" key="9">
    <source>
        <dbReference type="EMBL" id="KAE9240169.1"/>
    </source>
</evidence>
<organism evidence="9 15">
    <name type="scientific">Phytophthora fragariae</name>
    <dbReference type="NCBI Taxonomy" id="53985"/>
    <lineage>
        <taxon>Eukaryota</taxon>
        <taxon>Sar</taxon>
        <taxon>Stramenopiles</taxon>
        <taxon>Oomycota</taxon>
        <taxon>Peronosporomycetes</taxon>
        <taxon>Peronosporales</taxon>
        <taxon>Peronosporaceae</taxon>
        <taxon>Phytophthora</taxon>
    </lineage>
</organism>
<protein>
    <submittedName>
        <fullName evidence="9">Uncharacterized protein</fullName>
    </submittedName>
</protein>
<evidence type="ECO:0000256" key="1">
    <source>
        <dbReference type="SAM" id="SignalP"/>
    </source>
</evidence>
<dbReference type="EMBL" id="QXFZ01000066">
    <property type="protein sequence ID" value="KAE9135723.1"/>
    <property type="molecule type" value="Genomic_DNA"/>
</dbReference>
<dbReference type="Proteomes" id="UP000441208">
    <property type="component" value="Unassembled WGS sequence"/>
</dbReference>
<dbReference type="Proteomes" id="UP000429523">
    <property type="component" value="Unassembled WGS sequence"/>
</dbReference>
<gene>
    <name evidence="10" type="ORF">PF001_g2248</name>
    <name evidence="9" type="ORF">PF002_g9894</name>
    <name evidence="8" type="ORF">PF004_g8242</name>
    <name evidence="7" type="ORF">PF005_g2521</name>
    <name evidence="6" type="ORF">PF006_g3997</name>
    <name evidence="5" type="ORF">PF007_g2457</name>
    <name evidence="11" type="ORF">PF008_g2238</name>
    <name evidence="2" type="ORF">PF009_g10261</name>
    <name evidence="4" type="ORF">PF010_g8628</name>
    <name evidence="3" type="ORF">PF011_g8185</name>
</gene>
<evidence type="ECO:0000313" key="21">
    <source>
        <dbReference type="Proteomes" id="UP000488956"/>
    </source>
</evidence>
<dbReference type="EMBL" id="QXFX01000395">
    <property type="protein sequence ID" value="KAE9117358.1"/>
    <property type="molecule type" value="Genomic_DNA"/>
</dbReference>
<evidence type="ECO:0000313" key="3">
    <source>
        <dbReference type="EMBL" id="KAE9014141.1"/>
    </source>
</evidence>
<dbReference type="Proteomes" id="UP000440367">
    <property type="component" value="Unassembled WGS sequence"/>
</dbReference>
<dbReference type="EMBL" id="QXGC01000380">
    <property type="protein sequence ID" value="KAE9238644.1"/>
    <property type="molecule type" value="Genomic_DNA"/>
</dbReference>
<dbReference type="EMBL" id="QXFY01000059">
    <property type="protein sequence ID" value="KAE9359487.1"/>
    <property type="molecule type" value="Genomic_DNA"/>
</dbReference>